<gene>
    <name evidence="2" type="ORF">KSP40_PGU014792</name>
</gene>
<accession>A0ABR2M692</accession>
<feature type="transmembrane region" description="Helical" evidence="1">
    <location>
        <begin position="143"/>
        <end position="165"/>
    </location>
</feature>
<dbReference type="InterPro" id="IPR039859">
    <property type="entry name" value="PFA4/ZDH16/20/ERF2-like"/>
</dbReference>
<organism evidence="2 3">
    <name type="scientific">Platanthera guangdongensis</name>
    <dbReference type="NCBI Taxonomy" id="2320717"/>
    <lineage>
        <taxon>Eukaryota</taxon>
        <taxon>Viridiplantae</taxon>
        <taxon>Streptophyta</taxon>
        <taxon>Embryophyta</taxon>
        <taxon>Tracheophyta</taxon>
        <taxon>Spermatophyta</taxon>
        <taxon>Magnoliopsida</taxon>
        <taxon>Liliopsida</taxon>
        <taxon>Asparagales</taxon>
        <taxon>Orchidaceae</taxon>
        <taxon>Orchidoideae</taxon>
        <taxon>Orchideae</taxon>
        <taxon>Orchidinae</taxon>
        <taxon>Platanthera</taxon>
    </lineage>
</organism>
<keyword evidence="3" id="KW-1185">Reference proteome</keyword>
<keyword evidence="1" id="KW-0812">Transmembrane</keyword>
<proteinExistence type="predicted"/>
<feature type="transmembrane region" description="Helical" evidence="1">
    <location>
        <begin position="119"/>
        <end position="137"/>
    </location>
</feature>
<evidence type="ECO:0000313" key="3">
    <source>
        <dbReference type="Proteomes" id="UP001412067"/>
    </source>
</evidence>
<sequence length="219" mass="24451">MGGAGVEISRAIAGMSAKTSSMLSKLTFMEVKFDASRGAIIYGVLLFPLALAVSLLLGWHIHLIAKNKTTIEHYEGVRAMWLAKKAGSAYQHPYDLGTYENLILLPNLLPFGLSSCVDVTANPVYALIMFILCFAFHDFLKWYLDLICFAGFAPRRAILVLVFGFQHLMKASLNTYQDNGNIARQNLNFRLLYFQTNKTFEPNCCSRSCIVAQKAGEYD</sequence>
<dbReference type="PANTHER" id="PTHR12246">
    <property type="entry name" value="PALMITOYLTRANSFERASE ZDHHC16"/>
    <property type="match status" value="1"/>
</dbReference>
<dbReference type="EMBL" id="JBBWWR010000011">
    <property type="protein sequence ID" value="KAK8959563.1"/>
    <property type="molecule type" value="Genomic_DNA"/>
</dbReference>
<evidence type="ECO:0000256" key="1">
    <source>
        <dbReference type="SAM" id="Phobius"/>
    </source>
</evidence>
<keyword evidence="1" id="KW-1133">Transmembrane helix</keyword>
<comment type="caution">
    <text evidence="2">The sequence shown here is derived from an EMBL/GenBank/DDBJ whole genome shotgun (WGS) entry which is preliminary data.</text>
</comment>
<reference evidence="2 3" key="1">
    <citation type="journal article" date="2022" name="Nat. Plants">
        <title>Genomes of leafy and leafless Platanthera orchids illuminate the evolution of mycoheterotrophy.</title>
        <authorList>
            <person name="Li M.H."/>
            <person name="Liu K.W."/>
            <person name="Li Z."/>
            <person name="Lu H.C."/>
            <person name="Ye Q.L."/>
            <person name="Zhang D."/>
            <person name="Wang J.Y."/>
            <person name="Li Y.F."/>
            <person name="Zhong Z.M."/>
            <person name="Liu X."/>
            <person name="Yu X."/>
            <person name="Liu D.K."/>
            <person name="Tu X.D."/>
            <person name="Liu B."/>
            <person name="Hao Y."/>
            <person name="Liao X.Y."/>
            <person name="Jiang Y.T."/>
            <person name="Sun W.H."/>
            <person name="Chen J."/>
            <person name="Chen Y.Q."/>
            <person name="Ai Y."/>
            <person name="Zhai J.W."/>
            <person name="Wu S.S."/>
            <person name="Zhou Z."/>
            <person name="Hsiao Y.Y."/>
            <person name="Wu W.L."/>
            <person name="Chen Y.Y."/>
            <person name="Lin Y.F."/>
            <person name="Hsu J.L."/>
            <person name="Li C.Y."/>
            <person name="Wang Z.W."/>
            <person name="Zhao X."/>
            <person name="Zhong W.Y."/>
            <person name="Ma X.K."/>
            <person name="Ma L."/>
            <person name="Huang J."/>
            <person name="Chen G.Z."/>
            <person name="Huang M.Z."/>
            <person name="Huang L."/>
            <person name="Peng D.H."/>
            <person name="Luo Y.B."/>
            <person name="Zou S.Q."/>
            <person name="Chen S.P."/>
            <person name="Lan S."/>
            <person name="Tsai W.C."/>
            <person name="Van de Peer Y."/>
            <person name="Liu Z.J."/>
        </authorList>
    </citation>
    <scope>NUCLEOTIDE SEQUENCE [LARGE SCALE GENOMIC DNA]</scope>
    <source>
        <strain evidence="2">Lor288</strain>
    </source>
</reference>
<dbReference type="Proteomes" id="UP001412067">
    <property type="component" value="Unassembled WGS sequence"/>
</dbReference>
<evidence type="ECO:0000313" key="2">
    <source>
        <dbReference type="EMBL" id="KAK8959563.1"/>
    </source>
</evidence>
<protein>
    <recommendedName>
        <fullName evidence="4">Protein S-acyltransferase</fullName>
    </recommendedName>
</protein>
<name>A0ABR2M692_9ASPA</name>
<feature type="transmembrane region" description="Helical" evidence="1">
    <location>
        <begin position="39"/>
        <end position="59"/>
    </location>
</feature>
<evidence type="ECO:0008006" key="4">
    <source>
        <dbReference type="Google" id="ProtNLM"/>
    </source>
</evidence>
<keyword evidence="1" id="KW-0472">Membrane</keyword>